<keyword evidence="14" id="KW-1185">Reference proteome</keyword>
<evidence type="ECO:0000256" key="1">
    <source>
        <dbReference type="ARBA" id="ARBA00004162"/>
    </source>
</evidence>
<evidence type="ECO:0000256" key="5">
    <source>
        <dbReference type="ARBA" id="ARBA00022824"/>
    </source>
</evidence>
<evidence type="ECO:0000256" key="10">
    <source>
        <dbReference type="SAM" id="Coils"/>
    </source>
</evidence>
<evidence type="ECO:0000256" key="7">
    <source>
        <dbReference type="ARBA" id="ARBA00023054"/>
    </source>
</evidence>
<dbReference type="EMBL" id="JBCNJP010000007">
    <property type="protein sequence ID" value="KAK9075193.1"/>
    <property type="molecule type" value="Genomic_DNA"/>
</dbReference>
<feature type="region of interest" description="Disordered" evidence="11">
    <location>
        <begin position="1183"/>
        <end position="1203"/>
    </location>
</feature>
<feature type="compositionally biased region" description="Basic and acidic residues" evidence="11">
    <location>
        <begin position="12"/>
        <end position="24"/>
    </location>
</feature>
<evidence type="ECO:0000313" key="14">
    <source>
        <dbReference type="Proteomes" id="UP001408789"/>
    </source>
</evidence>
<keyword evidence="4 12" id="KW-0812">Transmembrane</keyword>
<evidence type="ECO:0000256" key="12">
    <source>
        <dbReference type="SAM" id="Phobius"/>
    </source>
</evidence>
<dbReference type="PANTHER" id="PTHR32219">
    <property type="entry name" value="RNA-BINDING PROTEIN YLMH-RELATED"/>
    <property type="match status" value="1"/>
</dbReference>
<organism evidence="13 14">
    <name type="scientific">Deinandra increscens subsp. villosa</name>
    <dbReference type="NCBI Taxonomy" id="3103831"/>
    <lineage>
        <taxon>Eukaryota</taxon>
        <taxon>Viridiplantae</taxon>
        <taxon>Streptophyta</taxon>
        <taxon>Embryophyta</taxon>
        <taxon>Tracheophyta</taxon>
        <taxon>Spermatophyta</taxon>
        <taxon>Magnoliopsida</taxon>
        <taxon>eudicotyledons</taxon>
        <taxon>Gunneridae</taxon>
        <taxon>Pentapetalae</taxon>
        <taxon>asterids</taxon>
        <taxon>campanulids</taxon>
        <taxon>Asterales</taxon>
        <taxon>Asteraceae</taxon>
        <taxon>Asteroideae</taxon>
        <taxon>Heliantheae alliance</taxon>
        <taxon>Madieae</taxon>
        <taxon>Madiinae</taxon>
        <taxon>Deinandra</taxon>
    </lineage>
</organism>
<comment type="subcellular location">
    <subcellularLocation>
        <location evidence="1">Cell membrane</location>
        <topology evidence="1">Single-pass membrane protein</topology>
    </subcellularLocation>
    <subcellularLocation>
        <location evidence="2">Endoplasmic reticulum membrane</location>
        <topology evidence="2">Single-pass membrane protein</topology>
    </subcellularLocation>
</comment>
<feature type="region of interest" description="Disordered" evidence="11">
    <location>
        <begin position="1107"/>
        <end position="1159"/>
    </location>
</feature>
<dbReference type="GO" id="GO:0005789">
    <property type="term" value="C:endoplasmic reticulum membrane"/>
    <property type="evidence" value="ECO:0007669"/>
    <property type="project" value="UniProtKB-SubCell"/>
</dbReference>
<keyword evidence="5" id="KW-0256">Endoplasmic reticulum</keyword>
<dbReference type="InterPro" id="IPR055282">
    <property type="entry name" value="PPI1-4"/>
</dbReference>
<evidence type="ECO:0000256" key="3">
    <source>
        <dbReference type="ARBA" id="ARBA00022475"/>
    </source>
</evidence>
<dbReference type="PANTHER" id="PTHR32219:SF3">
    <property type="entry name" value="CALPONIN-LIKE DOMAIN PROTEIN"/>
    <property type="match status" value="1"/>
</dbReference>
<dbReference type="Proteomes" id="UP001408789">
    <property type="component" value="Unassembled WGS sequence"/>
</dbReference>
<comment type="similarity">
    <text evidence="9">Belongs to the plant Proton pump-interactor protein family.</text>
</comment>
<feature type="compositionally biased region" description="Basic and acidic residues" evidence="11">
    <location>
        <begin position="1107"/>
        <end position="1122"/>
    </location>
</feature>
<dbReference type="GO" id="GO:0005886">
    <property type="term" value="C:plasma membrane"/>
    <property type="evidence" value="ECO:0007669"/>
    <property type="project" value="UniProtKB-SubCell"/>
</dbReference>
<evidence type="ECO:0000256" key="2">
    <source>
        <dbReference type="ARBA" id="ARBA00004389"/>
    </source>
</evidence>
<evidence type="ECO:0000256" key="9">
    <source>
        <dbReference type="ARBA" id="ARBA00038080"/>
    </source>
</evidence>
<name>A0AAP0H540_9ASTR</name>
<feature type="region of interest" description="Disordered" evidence="11">
    <location>
        <begin position="1"/>
        <end position="24"/>
    </location>
</feature>
<evidence type="ECO:0000256" key="11">
    <source>
        <dbReference type="SAM" id="MobiDB-lite"/>
    </source>
</evidence>
<gene>
    <name evidence="13" type="ORF">SSX86_003514</name>
</gene>
<keyword evidence="7 10" id="KW-0175">Coiled coil</keyword>
<accession>A0AAP0H540</accession>
<feature type="compositionally biased region" description="Basic and acidic residues" evidence="11">
    <location>
        <begin position="1132"/>
        <end position="1141"/>
    </location>
</feature>
<dbReference type="AlphaFoldDB" id="A0AAP0H540"/>
<evidence type="ECO:0000256" key="8">
    <source>
        <dbReference type="ARBA" id="ARBA00023136"/>
    </source>
</evidence>
<proteinExistence type="inferred from homology"/>
<evidence type="ECO:0000256" key="6">
    <source>
        <dbReference type="ARBA" id="ARBA00022989"/>
    </source>
</evidence>
<evidence type="ECO:0000256" key="4">
    <source>
        <dbReference type="ARBA" id="ARBA00022692"/>
    </source>
</evidence>
<sequence>MAPKAAKIKGKKGGESESPFAKDHNVTAILDKPAQREATPDGGPTEHVVTIPRTHQASSSTDNINSTFKKRKRVTLRTCSPTLQETPSVELANLPQLEQTQTAITQGHVEGKRCRHKKTRKVNFYQTPNMVNYTNDQSCSVETGTEPGGDSMTPKELTTLCKGMQSQISNLTQTVAAQGDLIKLLQQDVHGEAAKRKRQFPKLWRMRYLTSAAEKHKETVLFSEVQYEDFGLHAEDKPEEGVVAMEPGVEVIKEFQVVGCQSETETVVLQVEDKNAGADMVIENEFGKDDDPTAYRCSYADTIEVVEEVRSEEGYLISFGPYPSEAKDPREEIPCRTVWEILANYVPKKGKNMRSSMPKGTTSQWFSSKVYGFYPIGPTGCLIKKDVKGKSPMLEYQVEDDWLNCRYPPRRSIVKEPGEFACCSRQIVCPIIDKYGENQEGETIVDRHWKEEFHKRNYAEMKLAQELYLLDSSSVQSVEEMKLAQELYLLDSSSVQSVEDNMDESNKTTNIMVDDDEILARNLQVVEVKKEIEYIELRKQIEDDEILARKLQGDYADNKAQERKIRLNFSKENYSMLRDWKDGCVTRGWKTTHELKGMTEYELCEYIIQKMKEKCELELEKRTVDDVIEETRKRDEIKRVLDNIPLPPKAEHMALKEYFITVLNENPRRIRPSSITTLRNKYIELLGKQIEDSNDYDMHPSVRALPASSTATYVPAHTSSKVSENKDVTKIVNCDDGEETESADKEDVVIDQLTLTFPASFMSLDINIQFGSFGDTKSALKVANPETEPECGPNINNHEQILIGLQEHDKNVACEVVDNIDDDQWEDDDDDERLKERIKNAQMQLDEKRRCREAIKAEMHIKFGSVIVYREAFKAKNLKLRAAQQLVKSKREQIDQVQCDINKVKNTIAVEGIDSRIYKVEQMMKNGQLCLKDGKELTREIKHLKIMRVQLASNMCSPDEIQHALDEKDHKEELLKVEGFIDKRSTSDECNMFATHTSNTEDELLCVFPDGTDESIASNSGPFPDEVKSTSAVTNLEPEKTVKPVEEKHSDGQIKENVVEEFEKMVKNKEPNEPTKMVNIEEKEKTVELVQEQIEAKLKEKIRLEEKVKASEAHDRKNRDAEEAQTQAHIRAQKEAQQREKARLKRLRRKERKRAGGDAAISAATRCSIDNVDEGFAESNKSKEIENTNWKPKPHFLPKQLKPKFTPPPLEVAAAIRNRKRWRHWGNLVITIIVLTLSVLSFRSIDLYMLLRSRLA</sequence>
<evidence type="ECO:0000313" key="13">
    <source>
        <dbReference type="EMBL" id="KAK9075193.1"/>
    </source>
</evidence>
<feature type="compositionally biased region" description="Basic residues" evidence="11">
    <location>
        <begin position="1"/>
        <end position="11"/>
    </location>
</feature>
<feature type="coiled-coil region" evidence="10">
    <location>
        <begin position="831"/>
        <end position="907"/>
    </location>
</feature>
<keyword evidence="3" id="KW-1003">Cell membrane</keyword>
<protein>
    <submittedName>
        <fullName evidence="13">Uncharacterized protein</fullName>
    </submittedName>
</protein>
<feature type="transmembrane region" description="Helical" evidence="12">
    <location>
        <begin position="1225"/>
        <end position="1245"/>
    </location>
</feature>
<keyword evidence="8 12" id="KW-0472">Membrane</keyword>
<comment type="caution">
    <text evidence="13">The sequence shown here is derived from an EMBL/GenBank/DDBJ whole genome shotgun (WGS) entry which is preliminary data.</text>
</comment>
<reference evidence="13 14" key="1">
    <citation type="submission" date="2024-04" db="EMBL/GenBank/DDBJ databases">
        <title>The reference genome of an endangered Asteraceae, Deinandra increscens subsp. villosa, native to the Central Coast of California.</title>
        <authorList>
            <person name="Guilliams M."/>
            <person name="Hasenstab-Lehman K."/>
            <person name="Meyer R."/>
            <person name="Mcevoy S."/>
        </authorList>
    </citation>
    <scope>NUCLEOTIDE SEQUENCE [LARGE SCALE GENOMIC DNA]</scope>
    <source>
        <tissue evidence="13">Leaf</tissue>
    </source>
</reference>
<keyword evidence="6 12" id="KW-1133">Transmembrane helix</keyword>
<feature type="compositionally biased region" description="Basic residues" evidence="11">
    <location>
        <begin position="1142"/>
        <end position="1153"/>
    </location>
</feature>